<dbReference type="Proteomes" id="UP000254156">
    <property type="component" value="Unassembled WGS sequence"/>
</dbReference>
<reference evidence="1 2" key="1">
    <citation type="submission" date="2018-06" db="EMBL/GenBank/DDBJ databases">
        <authorList>
            <consortium name="Pathogen Informatics"/>
            <person name="Doyle S."/>
        </authorList>
    </citation>
    <scope>NUCLEOTIDE SEQUENCE [LARGE SCALE GENOMIC DNA]</scope>
    <source>
        <strain evidence="1 2">NCTC11632</strain>
    </source>
</reference>
<gene>
    <name evidence="1" type="ORF">NCTC11632_00652</name>
</gene>
<evidence type="ECO:0000313" key="1">
    <source>
        <dbReference type="EMBL" id="SUB88581.1"/>
    </source>
</evidence>
<dbReference type="Gene3D" id="3.30.470.20">
    <property type="entry name" value="ATP-grasp fold, B domain"/>
    <property type="match status" value="1"/>
</dbReference>
<organism evidence="1 2">
    <name type="scientific">Porphyromonas macacae</name>
    <dbReference type="NCBI Taxonomy" id="28115"/>
    <lineage>
        <taxon>Bacteria</taxon>
        <taxon>Pseudomonadati</taxon>
        <taxon>Bacteroidota</taxon>
        <taxon>Bacteroidia</taxon>
        <taxon>Bacteroidales</taxon>
        <taxon>Porphyromonadaceae</taxon>
        <taxon>Porphyromonas</taxon>
    </lineage>
</organism>
<proteinExistence type="predicted"/>
<dbReference type="SUPFAM" id="SSF56059">
    <property type="entry name" value="Glutathione synthetase ATP-binding domain-like"/>
    <property type="match status" value="1"/>
</dbReference>
<dbReference type="NCBIfam" id="TIGR04192">
    <property type="entry name" value="GRASP_w_spasm"/>
    <property type="match status" value="1"/>
</dbReference>
<dbReference type="InterPro" id="IPR026455">
    <property type="entry name" value="GRASP_w_spasm"/>
</dbReference>
<evidence type="ECO:0000313" key="2">
    <source>
        <dbReference type="Proteomes" id="UP000254156"/>
    </source>
</evidence>
<accession>A0A379E8B3</accession>
<dbReference type="AlphaFoldDB" id="A0A379E8B3"/>
<name>A0A379E8B3_9PORP</name>
<dbReference type="EMBL" id="UGTF01000002">
    <property type="protein sequence ID" value="SUB88581.1"/>
    <property type="molecule type" value="Genomic_DNA"/>
</dbReference>
<sequence>MISIIKKGGYMILIFSEKYDRTTDKVIDWLIFQNKKYLRINVDEDVVSDIEISIPARKSSDDIFKISFTNGKSFALSDVTSCWYRRGGLPFLSSLIPEEKDLTNAYESDQIAKYIHRYLIKEFQYIQKYFYLLMDRKKVKIIGSFFNSSISKLYQLQVAKDVGLTIPETAILNSKELMGNIFGGKNVITKSIQDFDMAQDERLHRIYTLYVNELTAKDTEDLPNEFYYSLIQNKIEKKFEIRAFFLENMIYSMAIFSQNDPKTKLDFRRYNDSRPNRTVPYQLPKHIEVKIIQFMNALQLNTGSLDLIYSKSGDFVFLEVNPVGQFGMTSTPCNYALEEQISHFLI</sequence>
<protein>
    <submittedName>
        <fullName evidence="1">ATP-GRASP peptide maturase, grasp-with-spasm system</fullName>
    </submittedName>
</protein>